<protein>
    <submittedName>
        <fullName evidence="2">Uncharacterized protein LOC108698173</fullName>
    </submittedName>
</protein>
<dbReference type="KEGG" id="xla:108698173"/>
<accession>A0A1L8F5Y5</accession>
<dbReference type="GeneID" id="108698173"/>
<dbReference type="PaxDb" id="8355-A0A1L8F5Y5"/>
<sequence>MRDCYSLRAGLEELMAHSRQSICIPAPDPYKVPADEDQPGNPQMMLAEQSDFLPSVSLAGVLLIVFLLLIPVLFPSVHPLGSHSIPLNGTFVQLHPLLTSQPLSTRWTLQKIFRGFRVEGVTVIAIAQEDAVQTLVCFSSYLISLLSHKNTTEHVTKRVRHTNSELQAMNGTRTPDGFYVSVISQKKQQTPHGIILGPRSPKTGGGPQWKITLTLTQMDNKQIMHEETSLLARELLQILQTKGQVPQAFERSELWGKPLPVLWITANPYLESGYVC</sequence>
<dbReference type="AlphaFoldDB" id="A0A1L8F5Y5"/>
<name>A0A1L8F5Y5_XENLA</name>
<dbReference type="Proteomes" id="UP000186698">
    <property type="component" value="Chromosome 8L"/>
</dbReference>
<dbReference type="OMA" id="VQTLVCF"/>
<gene>
    <name evidence="2" type="primary">LOC108698173</name>
</gene>
<proteinExistence type="predicted"/>
<evidence type="ECO:0000313" key="2">
    <source>
        <dbReference type="RefSeq" id="XP_018084953.1"/>
    </source>
</evidence>
<organism evidence="1 2">
    <name type="scientific">Xenopus laevis</name>
    <name type="common">African clawed frog</name>
    <dbReference type="NCBI Taxonomy" id="8355"/>
    <lineage>
        <taxon>Eukaryota</taxon>
        <taxon>Metazoa</taxon>
        <taxon>Chordata</taxon>
        <taxon>Craniata</taxon>
        <taxon>Vertebrata</taxon>
        <taxon>Euteleostomi</taxon>
        <taxon>Amphibia</taxon>
        <taxon>Batrachia</taxon>
        <taxon>Anura</taxon>
        <taxon>Pipoidea</taxon>
        <taxon>Pipidae</taxon>
        <taxon>Xenopodinae</taxon>
        <taxon>Xenopus</taxon>
        <taxon>Xenopus</taxon>
    </lineage>
</organism>
<reference evidence="2" key="1">
    <citation type="submission" date="2025-08" db="UniProtKB">
        <authorList>
            <consortium name="RefSeq"/>
        </authorList>
    </citation>
    <scope>IDENTIFICATION</scope>
    <source>
        <strain evidence="2">J_2021</strain>
        <tissue evidence="2">Erythrocytes</tissue>
    </source>
</reference>
<evidence type="ECO:0000313" key="1">
    <source>
        <dbReference type="Proteomes" id="UP000186698"/>
    </source>
</evidence>
<dbReference type="RefSeq" id="XP_018084953.1">
    <property type="nucleotide sequence ID" value="XM_018229464.2"/>
</dbReference>
<dbReference type="OrthoDB" id="9410218at2759"/>
<dbReference type="Bgee" id="108698173">
    <property type="expression patterns" value="Expressed in zone of skin and 3 other cell types or tissues"/>
</dbReference>
<keyword evidence="1" id="KW-1185">Reference proteome</keyword>